<comment type="caution">
    <text evidence="2">The sequence shown here is derived from an EMBL/GenBank/DDBJ whole genome shotgun (WGS) entry which is preliminary data.</text>
</comment>
<evidence type="ECO:0000313" key="2">
    <source>
        <dbReference type="EMBL" id="OLP96431.1"/>
    </source>
</evidence>
<evidence type="ECO:0000256" key="1">
    <source>
        <dbReference type="SAM" id="MobiDB-lite"/>
    </source>
</evidence>
<organism evidence="2 3">
    <name type="scientific">Symbiodinium microadriaticum</name>
    <name type="common">Dinoflagellate</name>
    <name type="synonym">Zooxanthella microadriatica</name>
    <dbReference type="NCBI Taxonomy" id="2951"/>
    <lineage>
        <taxon>Eukaryota</taxon>
        <taxon>Sar</taxon>
        <taxon>Alveolata</taxon>
        <taxon>Dinophyceae</taxon>
        <taxon>Suessiales</taxon>
        <taxon>Symbiodiniaceae</taxon>
        <taxon>Symbiodinium</taxon>
    </lineage>
</organism>
<accession>A0A1Q9DMN1</accession>
<name>A0A1Q9DMN1_SYMMI</name>
<keyword evidence="3" id="KW-1185">Reference proteome</keyword>
<feature type="region of interest" description="Disordered" evidence="1">
    <location>
        <begin position="734"/>
        <end position="753"/>
    </location>
</feature>
<reference evidence="2 3" key="1">
    <citation type="submission" date="2016-02" db="EMBL/GenBank/DDBJ databases">
        <title>Genome analysis of coral dinoflagellate symbionts highlights evolutionary adaptations to a symbiotic lifestyle.</title>
        <authorList>
            <person name="Aranda M."/>
            <person name="Li Y."/>
            <person name="Liew Y.J."/>
            <person name="Baumgarten S."/>
            <person name="Simakov O."/>
            <person name="Wilson M."/>
            <person name="Piel J."/>
            <person name="Ashoor H."/>
            <person name="Bougouffa S."/>
            <person name="Bajic V.B."/>
            <person name="Ryu T."/>
            <person name="Ravasi T."/>
            <person name="Bayer T."/>
            <person name="Micklem G."/>
            <person name="Kim H."/>
            <person name="Bhak J."/>
            <person name="Lajeunesse T.C."/>
            <person name="Voolstra C.R."/>
        </authorList>
    </citation>
    <scope>NUCLEOTIDE SEQUENCE [LARGE SCALE GENOMIC DNA]</scope>
    <source>
        <strain evidence="2 3">CCMP2467</strain>
    </source>
</reference>
<dbReference type="OrthoDB" id="410059at2759"/>
<sequence length="954" mass="106465">MKSWFAAISFPTHREAPDAKAAMADAQTIASRTSYLTNAVEALFGHAGSREMASKCVNETLKSGWKLVTHDSSGHLASNKPYRFMVLRYFRWAELVSMGIFEQQVAPSTLAEMQGADGIWHASWLHGSMEILVQSTSLDLQKWMIASSMGMRLLLALQVVIRDFRYKPEDPLNVVTTYFSTHLDLVSAAVQEKFDLLQEEDDPRLIEAALQEEDFRQLLEDYFMTGDISNAKFYKTLATLSCLGNLTLLHFCCEHGLCKCVEFLLHGYCSQTAEHPWLQLADPLWQERTWGNNAFSIAAYRGDEKLLQILWAWAERHDRVGRAMQSRTKSNQSLIEIIEERMQKGGSKGNPKATFNVIAPAFNRSMLDAGIQIESSTAELPKLIIDGSLERESRSATTPSSRQMIPLQAFDCSELSLASLAQTLEECSGRLEGKSLLILNASFRRGTEDDMDRLMRAVSSCYRVAVKGCSSSPETCIGLGRAVVKRLHEDPPPSWRSIDLLPQWNEAPSRSSPVLTEFADTLEALLHAGLNSRNLDFQFELPARAGRYLPEDRFALKGLARLAFTPKRLAYSLIENPSRTKQLERNLLANFKAFNPLLCAPAYLERVLLPKETLLKVSQVEPALNASWVDFVERIVQIWMGQVAALPKWAMTLQFPGARKQWVVGQIGQMVDGAILHFAKMRPRKTRPGLSAMIPALHRALEKSPGWPNMLPKTANYLQSVGCIAAIVEHPEHAAGATPTPVGSEPLEPGEASAEARPDAFETSAQSSDWVLLTFKGSTNVIRSTLLHDPTEEQDLLMLRQAVQEAEDIEDLSWTRGAVLLLPARDFEIAKKILDQCDDEPPHRRNQVLTQVSFEGLVVKVLTQLPCRKRPKLAGRSRPTASSCDEAPERQFASSANCSSLPELPPVELKERVVVKRTFLDIQGDTASENSLVTQTTGARLLINPRRKLGREIH</sequence>
<dbReference type="AlphaFoldDB" id="A0A1Q9DMN1"/>
<evidence type="ECO:0000313" key="3">
    <source>
        <dbReference type="Proteomes" id="UP000186817"/>
    </source>
</evidence>
<gene>
    <name evidence="2" type="ORF">AK812_SmicGene21337</name>
</gene>
<protein>
    <submittedName>
        <fullName evidence="2">Uncharacterized protein</fullName>
    </submittedName>
</protein>
<proteinExistence type="predicted"/>
<dbReference type="EMBL" id="LSRX01000467">
    <property type="protein sequence ID" value="OLP96431.1"/>
    <property type="molecule type" value="Genomic_DNA"/>
</dbReference>
<dbReference type="Proteomes" id="UP000186817">
    <property type="component" value="Unassembled WGS sequence"/>
</dbReference>